<gene>
    <name evidence="2" type="ORF">K5P26_05910</name>
</gene>
<feature type="transmembrane region" description="Helical" evidence="1">
    <location>
        <begin position="12"/>
        <end position="30"/>
    </location>
</feature>
<evidence type="ECO:0000313" key="3">
    <source>
        <dbReference type="Proteomes" id="UP001166571"/>
    </source>
</evidence>
<dbReference type="EMBL" id="JAILXK010000001">
    <property type="protein sequence ID" value="MBY4636673.1"/>
    <property type="molecule type" value="Genomic_DNA"/>
</dbReference>
<keyword evidence="1" id="KW-0472">Membrane</keyword>
<keyword evidence="1" id="KW-0812">Transmembrane</keyword>
<proteinExistence type="predicted"/>
<sequence>MIKPASIIKFDRLYLAALVLGAVNFAVELGSLSDRLAQIPEYIANGFGTGILIASFIAGLAINLLIWFFISVRASKVAKWILVALFAIGLVQMVRSFGHALGPQGFSLAVTLVITGLQAAAIYMLFRPDALSWFNRNPPVDPDTFR</sequence>
<comment type="caution">
    <text evidence="2">The sequence shown here is derived from an EMBL/GenBank/DDBJ whole genome shotgun (WGS) entry which is preliminary data.</text>
</comment>
<evidence type="ECO:0000313" key="2">
    <source>
        <dbReference type="EMBL" id="MBY4636673.1"/>
    </source>
</evidence>
<keyword evidence="3" id="KW-1185">Reference proteome</keyword>
<dbReference type="Proteomes" id="UP001166571">
    <property type="component" value="Unassembled WGS sequence"/>
</dbReference>
<keyword evidence="1" id="KW-1133">Transmembrane helix</keyword>
<organism evidence="2 3">
    <name type="scientific">Sphingopyxis jiangsuensis</name>
    <dbReference type="NCBI Taxonomy" id="2871171"/>
    <lineage>
        <taxon>Bacteria</taxon>
        <taxon>Pseudomonadati</taxon>
        <taxon>Pseudomonadota</taxon>
        <taxon>Alphaproteobacteria</taxon>
        <taxon>Sphingomonadales</taxon>
        <taxon>Sphingomonadaceae</taxon>
        <taxon>Sphingopyxis</taxon>
    </lineage>
</organism>
<protein>
    <submittedName>
        <fullName evidence="2">Uncharacterized protein</fullName>
    </submittedName>
</protein>
<name>A0ABS7MCJ1_9SPHN</name>
<feature type="transmembrane region" description="Helical" evidence="1">
    <location>
        <begin position="77"/>
        <end position="94"/>
    </location>
</feature>
<evidence type="ECO:0000256" key="1">
    <source>
        <dbReference type="SAM" id="Phobius"/>
    </source>
</evidence>
<dbReference type="RefSeq" id="WP_222136066.1">
    <property type="nucleotide sequence ID" value="NZ_JAILXK010000001.1"/>
</dbReference>
<reference evidence="2" key="1">
    <citation type="submission" date="2021-08" db="EMBL/GenBank/DDBJ databases">
        <title>Sphingopyxis panaciterrulae sp. nov., isolated from the surface water of the Yellow Sea.</title>
        <authorList>
            <person name="Gao Z."/>
            <person name="Zhang D."/>
            <person name="Zhang A."/>
        </authorList>
    </citation>
    <scope>NUCLEOTIDE SEQUENCE</scope>
    <source>
        <strain evidence="2">XHP0097</strain>
    </source>
</reference>
<accession>A0ABS7MCJ1</accession>
<feature type="transmembrane region" description="Helical" evidence="1">
    <location>
        <begin position="42"/>
        <end position="70"/>
    </location>
</feature>
<feature type="transmembrane region" description="Helical" evidence="1">
    <location>
        <begin position="106"/>
        <end position="126"/>
    </location>
</feature>